<reference evidence="1" key="1">
    <citation type="journal article" date="2015" name="Nature">
        <title>Complex archaea that bridge the gap between prokaryotes and eukaryotes.</title>
        <authorList>
            <person name="Spang A."/>
            <person name="Saw J.H."/>
            <person name="Jorgensen S.L."/>
            <person name="Zaremba-Niedzwiedzka K."/>
            <person name="Martijn J."/>
            <person name="Lind A.E."/>
            <person name="van Eijk R."/>
            <person name="Schleper C."/>
            <person name="Guy L."/>
            <person name="Ettema T.J."/>
        </authorList>
    </citation>
    <scope>NUCLEOTIDE SEQUENCE</scope>
</reference>
<accession>A0A0F9DR51</accession>
<evidence type="ECO:0000313" key="1">
    <source>
        <dbReference type="EMBL" id="KKL64214.1"/>
    </source>
</evidence>
<gene>
    <name evidence="1" type="ORF">LCGC14_2167280</name>
</gene>
<proteinExistence type="predicted"/>
<dbReference type="AlphaFoldDB" id="A0A0F9DR51"/>
<organism evidence="1">
    <name type="scientific">marine sediment metagenome</name>
    <dbReference type="NCBI Taxonomy" id="412755"/>
    <lineage>
        <taxon>unclassified sequences</taxon>
        <taxon>metagenomes</taxon>
        <taxon>ecological metagenomes</taxon>
    </lineage>
</organism>
<sequence length="151" mass="16935">MSSSMAEQLELSALAQRIAEVLRAVPGVESADAYPPDTLEGLTLPYFYVLYEGLTPNVKPGSIKMLHQFRLRMLLAQGQSIRWAMENGMSMILPTIRTLQKGDNLQLGELATNTDITEVLPIPAEWMARTGYLGFDFIYHVYVTEDFDFDG</sequence>
<dbReference type="EMBL" id="LAZR01027913">
    <property type="protein sequence ID" value="KKL64214.1"/>
    <property type="molecule type" value="Genomic_DNA"/>
</dbReference>
<name>A0A0F9DR51_9ZZZZ</name>
<comment type="caution">
    <text evidence="1">The sequence shown here is derived from an EMBL/GenBank/DDBJ whole genome shotgun (WGS) entry which is preliminary data.</text>
</comment>
<protein>
    <submittedName>
        <fullName evidence="1">Uncharacterized protein</fullName>
    </submittedName>
</protein>